<gene>
    <name evidence="1" type="ORF">B0T16DRAFT_413318</name>
</gene>
<comment type="caution">
    <text evidence="1">The sequence shown here is derived from an EMBL/GenBank/DDBJ whole genome shotgun (WGS) entry which is preliminary data.</text>
</comment>
<accession>A0AA40CPD7</accession>
<keyword evidence="2" id="KW-1185">Reference proteome</keyword>
<dbReference type="Proteomes" id="UP001174936">
    <property type="component" value="Unassembled WGS sequence"/>
</dbReference>
<name>A0AA40CPD7_9PEZI</name>
<dbReference type="EMBL" id="JAULSV010000004">
    <property type="protein sequence ID" value="KAK0646386.1"/>
    <property type="molecule type" value="Genomic_DNA"/>
</dbReference>
<evidence type="ECO:0000313" key="2">
    <source>
        <dbReference type="Proteomes" id="UP001174936"/>
    </source>
</evidence>
<protein>
    <submittedName>
        <fullName evidence="1">Uncharacterized protein</fullName>
    </submittedName>
</protein>
<sequence length="81" mass="9283">MVSFQGMACLAFPRRECCILLGVLCVPIRSLSQSEGRWVCEVKRRRKENQAQRGIELKCWFASRSRTDSMSIKSNRHGVHG</sequence>
<dbReference type="AlphaFoldDB" id="A0AA40CPD7"/>
<proteinExistence type="predicted"/>
<reference evidence="1" key="1">
    <citation type="submission" date="2023-06" db="EMBL/GenBank/DDBJ databases">
        <title>Genome-scale phylogeny and comparative genomics of the fungal order Sordariales.</title>
        <authorList>
            <consortium name="Lawrence Berkeley National Laboratory"/>
            <person name="Hensen N."/>
            <person name="Bonometti L."/>
            <person name="Westerberg I."/>
            <person name="Brannstrom I.O."/>
            <person name="Guillou S."/>
            <person name="Cros-Aarteil S."/>
            <person name="Calhoun S."/>
            <person name="Haridas S."/>
            <person name="Kuo A."/>
            <person name="Mondo S."/>
            <person name="Pangilinan J."/>
            <person name="Riley R."/>
            <person name="Labutti K."/>
            <person name="Andreopoulos B."/>
            <person name="Lipzen A."/>
            <person name="Chen C."/>
            <person name="Yanf M."/>
            <person name="Daum C."/>
            <person name="Ng V."/>
            <person name="Clum A."/>
            <person name="Steindorff A."/>
            <person name="Ohm R."/>
            <person name="Martin F."/>
            <person name="Silar P."/>
            <person name="Natvig D."/>
            <person name="Lalanne C."/>
            <person name="Gautier V."/>
            <person name="Ament-Velasquez S.L."/>
            <person name="Kruys A."/>
            <person name="Hutchinson M.I."/>
            <person name="Powell A.J."/>
            <person name="Barry K."/>
            <person name="Miller A.N."/>
            <person name="Grigoriev I.V."/>
            <person name="Debuchy R."/>
            <person name="Gladieux P."/>
            <person name="Thoren M.H."/>
            <person name="Johannesson H."/>
        </authorList>
    </citation>
    <scope>NUCLEOTIDE SEQUENCE</scope>
    <source>
        <strain evidence="1">SMH2532-1</strain>
    </source>
</reference>
<organism evidence="1 2">
    <name type="scientific">Cercophora newfieldiana</name>
    <dbReference type="NCBI Taxonomy" id="92897"/>
    <lineage>
        <taxon>Eukaryota</taxon>
        <taxon>Fungi</taxon>
        <taxon>Dikarya</taxon>
        <taxon>Ascomycota</taxon>
        <taxon>Pezizomycotina</taxon>
        <taxon>Sordariomycetes</taxon>
        <taxon>Sordariomycetidae</taxon>
        <taxon>Sordariales</taxon>
        <taxon>Lasiosphaeriaceae</taxon>
        <taxon>Cercophora</taxon>
    </lineage>
</organism>
<evidence type="ECO:0000313" key="1">
    <source>
        <dbReference type="EMBL" id="KAK0646386.1"/>
    </source>
</evidence>